<organism evidence="1 2">
    <name type="scientific">Aestuariispira insulae</name>
    <dbReference type="NCBI Taxonomy" id="1461337"/>
    <lineage>
        <taxon>Bacteria</taxon>
        <taxon>Pseudomonadati</taxon>
        <taxon>Pseudomonadota</taxon>
        <taxon>Alphaproteobacteria</taxon>
        <taxon>Rhodospirillales</taxon>
        <taxon>Kiloniellaceae</taxon>
        <taxon>Aestuariispira</taxon>
    </lineage>
</organism>
<sequence length="120" mass="13710">MKEQLPQYDNLTFQLWDYSVSHGMLLIRCPAARGETENTDIVFHGVIYMALPRHLLGLKFVEPTEAEAARMNHLLGPVDTKNNLYVIESGQDRHLVLAAGMRVEKNELDVFDLPYARPPF</sequence>
<proteinExistence type="predicted"/>
<evidence type="ECO:0000313" key="2">
    <source>
        <dbReference type="Proteomes" id="UP000256845"/>
    </source>
</evidence>
<evidence type="ECO:0000313" key="1">
    <source>
        <dbReference type="EMBL" id="RED51215.1"/>
    </source>
</evidence>
<keyword evidence="2" id="KW-1185">Reference proteome</keyword>
<accession>A0A3D9HP76</accession>
<dbReference type="RefSeq" id="WP_115936129.1">
    <property type="nucleotide sequence ID" value="NZ_QRDW01000003.1"/>
</dbReference>
<dbReference type="AlphaFoldDB" id="A0A3D9HP76"/>
<dbReference type="Proteomes" id="UP000256845">
    <property type="component" value="Unassembled WGS sequence"/>
</dbReference>
<dbReference type="EMBL" id="QRDW01000003">
    <property type="protein sequence ID" value="RED51215.1"/>
    <property type="molecule type" value="Genomic_DNA"/>
</dbReference>
<gene>
    <name evidence="1" type="ORF">DFP90_10312</name>
</gene>
<dbReference type="OrthoDB" id="259382at2"/>
<reference evidence="1 2" key="1">
    <citation type="submission" date="2018-07" db="EMBL/GenBank/DDBJ databases">
        <title>Genomic Encyclopedia of Type Strains, Phase III (KMG-III): the genomes of soil and plant-associated and newly described type strains.</title>
        <authorList>
            <person name="Whitman W."/>
        </authorList>
    </citation>
    <scope>NUCLEOTIDE SEQUENCE [LARGE SCALE GENOMIC DNA]</scope>
    <source>
        <strain evidence="1 2">CECT 8488</strain>
    </source>
</reference>
<comment type="caution">
    <text evidence="1">The sequence shown here is derived from an EMBL/GenBank/DDBJ whole genome shotgun (WGS) entry which is preliminary data.</text>
</comment>
<protein>
    <submittedName>
        <fullName evidence="1">Uncharacterized protein</fullName>
    </submittedName>
</protein>
<name>A0A3D9HP76_9PROT</name>